<dbReference type="InterPro" id="IPR019189">
    <property type="entry name" value="Ribosomal_mL41"/>
</dbReference>
<dbReference type="AlphaFoldDB" id="A0A1Y2AMI2"/>
<evidence type="ECO:0008006" key="4">
    <source>
        <dbReference type="Google" id="ProtNLM"/>
    </source>
</evidence>
<dbReference type="EMBL" id="MCFC01000076">
    <property type="protein sequence ID" value="ORY23706.1"/>
    <property type="molecule type" value="Genomic_DNA"/>
</dbReference>
<dbReference type="Proteomes" id="UP000193986">
    <property type="component" value="Unassembled WGS sequence"/>
</dbReference>
<evidence type="ECO:0000256" key="1">
    <source>
        <dbReference type="SAM" id="MobiDB-lite"/>
    </source>
</evidence>
<evidence type="ECO:0000313" key="2">
    <source>
        <dbReference type="EMBL" id="ORY23706.1"/>
    </source>
</evidence>
<organism evidence="2 3">
    <name type="scientific">Naematelia encephala</name>
    <dbReference type="NCBI Taxonomy" id="71784"/>
    <lineage>
        <taxon>Eukaryota</taxon>
        <taxon>Fungi</taxon>
        <taxon>Dikarya</taxon>
        <taxon>Basidiomycota</taxon>
        <taxon>Agaricomycotina</taxon>
        <taxon>Tremellomycetes</taxon>
        <taxon>Tremellales</taxon>
        <taxon>Naemateliaceae</taxon>
        <taxon>Naematelia</taxon>
    </lineage>
</organism>
<dbReference type="GO" id="GO:0005762">
    <property type="term" value="C:mitochondrial large ribosomal subunit"/>
    <property type="evidence" value="ECO:0007669"/>
    <property type="project" value="InterPro"/>
</dbReference>
<reference evidence="2 3" key="1">
    <citation type="submission" date="2016-07" db="EMBL/GenBank/DDBJ databases">
        <title>Pervasive Adenine N6-methylation of Active Genes in Fungi.</title>
        <authorList>
            <consortium name="DOE Joint Genome Institute"/>
            <person name="Mondo S.J."/>
            <person name="Dannebaum R.O."/>
            <person name="Kuo R.C."/>
            <person name="Labutti K."/>
            <person name="Haridas S."/>
            <person name="Kuo A."/>
            <person name="Salamov A."/>
            <person name="Ahrendt S.R."/>
            <person name="Lipzen A."/>
            <person name="Sullivan W."/>
            <person name="Andreopoulos W.B."/>
            <person name="Clum A."/>
            <person name="Lindquist E."/>
            <person name="Daum C."/>
            <person name="Ramamoorthy G.K."/>
            <person name="Gryganskyi A."/>
            <person name="Culley D."/>
            <person name="Magnuson J.K."/>
            <person name="James T.Y."/>
            <person name="O'Malley M.A."/>
            <person name="Stajich J.E."/>
            <person name="Spatafora J.W."/>
            <person name="Visel A."/>
            <person name="Grigoriev I.V."/>
        </authorList>
    </citation>
    <scope>NUCLEOTIDE SEQUENCE [LARGE SCALE GENOMIC DNA]</scope>
    <source>
        <strain evidence="2 3">68-887.2</strain>
    </source>
</reference>
<dbReference type="Pfam" id="PF09809">
    <property type="entry name" value="MRP-L27"/>
    <property type="match status" value="1"/>
</dbReference>
<protein>
    <recommendedName>
        <fullName evidence="4">Mitochondrial ribosomal protein L27-domain-containing protein</fullName>
    </recommendedName>
</protein>
<accession>A0A1Y2AMI2</accession>
<sequence>MRPSEVLLGAMRLRWTTKMGNKHYFKGTRQAFVPGEGRRTGLPGKHSVKGRGKFQIDDHLVRYYVSPGAEALANTEFKPYVHRTETTPTLQHLGTLAEYIQREQAAKRVKRLSFEAWEPKHRQALITERRRGWWNALAKKYPAAPAATDKAAESGESQVEQGQ</sequence>
<keyword evidence="3" id="KW-1185">Reference proteome</keyword>
<evidence type="ECO:0000313" key="3">
    <source>
        <dbReference type="Proteomes" id="UP000193986"/>
    </source>
</evidence>
<comment type="caution">
    <text evidence="2">The sequence shown here is derived from an EMBL/GenBank/DDBJ whole genome shotgun (WGS) entry which is preliminary data.</text>
</comment>
<gene>
    <name evidence="2" type="ORF">BCR39DRAFT_548842</name>
</gene>
<name>A0A1Y2AMI2_9TREE</name>
<proteinExistence type="predicted"/>
<dbReference type="InParanoid" id="A0A1Y2AMI2"/>
<feature type="region of interest" description="Disordered" evidence="1">
    <location>
        <begin position="143"/>
        <end position="163"/>
    </location>
</feature>
<dbReference type="GO" id="GO:0003735">
    <property type="term" value="F:structural constituent of ribosome"/>
    <property type="evidence" value="ECO:0007669"/>
    <property type="project" value="InterPro"/>
</dbReference>
<dbReference type="OrthoDB" id="408933at2759"/>